<dbReference type="eggNOG" id="COG0491">
    <property type="taxonomic scope" value="Bacteria"/>
</dbReference>
<name>C0QIR1_DESAH</name>
<gene>
    <name evidence="1" type="ordered locus">HRM2_05870</name>
</gene>
<evidence type="ECO:0000313" key="2">
    <source>
        <dbReference type="Proteomes" id="UP000000442"/>
    </source>
</evidence>
<dbReference type="Gene3D" id="3.60.15.10">
    <property type="entry name" value="Ribonuclease Z/Hydroxyacylglutathione hydrolase-like"/>
    <property type="match status" value="1"/>
</dbReference>
<dbReference type="GO" id="GO:0016787">
    <property type="term" value="F:hydrolase activity"/>
    <property type="evidence" value="ECO:0007669"/>
    <property type="project" value="UniProtKB-KW"/>
</dbReference>
<proteinExistence type="predicted"/>
<dbReference type="EMBL" id="CP001087">
    <property type="protein sequence ID" value="ACN13701.1"/>
    <property type="molecule type" value="Genomic_DNA"/>
</dbReference>
<dbReference type="Proteomes" id="UP000000442">
    <property type="component" value="Chromosome"/>
</dbReference>
<accession>C0QIR1</accession>
<keyword evidence="1" id="KW-0378">Hydrolase</keyword>
<dbReference type="AlphaFoldDB" id="C0QIR1"/>
<dbReference type="KEGG" id="dat:HRM2_05870"/>
<evidence type="ECO:0000313" key="1">
    <source>
        <dbReference type="EMBL" id="ACN13701.1"/>
    </source>
</evidence>
<dbReference type="CDD" id="cd06262">
    <property type="entry name" value="metallo-hydrolase-like_MBL-fold"/>
    <property type="match status" value="1"/>
</dbReference>
<protein>
    <submittedName>
        <fullName evidence="1">Zn-dependent hydrolase</fullName>
    </submittedName>
</protein>
<reference evidence="1 2" key="1">
    <citation type="journal article" date="2009" name="Environ. Microbiol.">
        <title>Genome sequence of Desulfobacterium autotrophicum HRM2, a marine sulfate reducer oxidizing organic carbon completely to carbon dioxide.</title>
        <authorList>
            <person name="Strittmatter A.W."/>
            <person name="Liesegang H."/>
            <person name="Rabus R."/>
            <person name="Decker I."/>
            <person name="Amann J."/>
            <person name="Andres S."/>
            <person name="Henne A."/>
            <person name="Fricke W.F."/>
            <person name="Martinez-Arias R."/>
            <person name="Bartels D."/>
            <person name="Goesmann A."/>
            <person name="Krause L."/>
            <person name="Puehler A."/>
            <person name="Klenk H.P."/>
            <person name="Richter M."/>
            <person name="Schuler M."/>
            <person name="Gloeckner F.O."/>
            <person name="Meyerdierks A."/>
            <person name="Gottschalk G."/>
            <person name="Amann R."/>
        </authorList>
    </citation>
    <scope>NUCLEOTIDE SEQUENCE [LARGE SCALE GENOMIC DNA]</scope>
    <source>
        <strain evidence="2">ATCC 43914 / DSM 3382 / HRM2</strain>
    </source>
</reference>
<sequence length="68" mass="7358">METPGHPLGGVNYRFEEEAVCFTGDTLLKGGTSRSSREKKAPESFLEGYTKTDCGFGTSETIPSNQPL</sequence>
<dbReference type="SUPFAM" id="SSF56281">
    <property type="entry name" value="Metallo-hydrolase/oxidoreductase"/>
    <property type="match status" value="1"/>
</dbReference>
<dbReference type="HOGENOM" id="CLU_2787007_0_0_7"/>
<keyword evidence="2" id="KW-1185">Reference proteome</keyword>
<organism evidence="1 2">
    <name type="scientific">Desulforapulum autotrophicum (strain ATCC 43914 / DSM 3382 / VKM B-1955 / HRM2)</name>
    <name type="common">Desulfobacterium autotrophicum</name>
    <dbReference type="NCBI Taxonomy" id="177437"/>
    <lineage>
        <taxon>Bacteria</taxon>
        <taxon>Pseudomonadati</taxon>
        <taxon>Thermodesulfobacteriota</taxon>
        <taxon>Desulfobacteria</taxon>
        <taxon>Desulfobacterales</taxon>
        <taxon>Desulfobacteraceae</taxon>
        <taxon>Desulforapulum</taxon>
    </lineage>
</organism>
<dbReference type="InterPro" id="IPR036866">
    <property type="entry name" value="RibonucZ/Hydroxyglut_hydro"/>
</dbReference>